<gene>
    <name evidence="3" type="ORF">HHUSO_G8017</name>
</gene>
<organism evidence="3 4">
    <name type="scientific">Huso huso</name>
    <name type="common">Beluga</name>
    <name type="synonym">Acipenser huso</name>
    <dbReference type="NCBI Taxonomy" id="61971"/>
    <lineage>
        <taxon>Eukaryota</taxon>
        <taxon>Metazoa</taxon>
        <taxon>Chordata</taxon>
        <taxon>Craniata</taxon>
        <taxon>Vertebrata</taxon>
        <taxon>Euteleostomi</taxon>
        <taxon>Actinopterygii</taxon>
        <taxon>Chondrostei</taxon>
        <taxon>Acipenseriformes</taxon>
        <taxon>Acipenseridae</taxon>
        <taxon>Huso</taxon>
    </lineage>
</organism>
<evidence type="ECO:0000313" key="3">
    <source>
        <dbReference type="EMBL" id="KAK6489023.1"/>
    </source>
</evidence>
<evidence type="ECO:0000256" key="2">
    <source>
        <dbReference type="SAM" id="MobiDB-lite"/>
    </source>
</evidence>
<comment type="similarity">
    <text evidence="1">Belongs to the BCLAF1/THRAP3 family.</text>
</comment>
<feature type="region of interest" description="Disordered" evidence="2">
    <location>
        <begin position="661"/>
        <end position="839"/>
    </location>
</feature>
<name>A0ABR0ZW28_HUSHU</name>
<feature type="region of interest" description="Disordered" evidence="2">
    <location>
        <begin position="228"/>
        <end position="408"/>
    </location>
</feature>
<feature type="region of interest" description="Disordered" evidence="2">
    <location>
        <begin position="1"/>
        <end position="212"/>
    </location>
</feature>
<sequence length="918" mass="105626">MVRSNSPSHSSRSKSGSHSSSRSRTRSRSRKKRYSSRSRSRSYSRSRSRERERNYPRDYRRDYRMNRGMRRPYGFRGRGRGYYHQGGGRFQHRGGFRPNWQNRQYSHSPRRGRSRSRTPKRRSASQRSRSKSHHSERSSPSRRSSSSRSSSRYSRSPVPSKKRSSQDKPGKKLEGGPTKDEGAGRQLDEKGDVKSEQTANLSSSKSLSDLKRTPAVIAESWIGIAAYNDTSPCSHRSPSPTPTPPSQSSSRSDTVSRQVASKISPPSLPSHRLHSMQHSPDGLLGHYSPSHDGPLYCTSPRRSPAKAFSASQSSRAFFPNSDEQDLPKAGKYLKRYTEEEGSRVYLHERGNGREKDAQKDRVQEKGRAERDGEWAEQGGLDLGGKKAGEKVPFLGDSPEVEEEDESQAYRQPYQFKVTSQVEQVKSYAVESRWNLDSQEESGKYKIKTLSKGERDYDRFGEDRTYKFKDTSYLVDRLGVNKGKYAEEGKSAEKFDEKITIKRDTVSPQQLRAEKLRELYEHGGLLQKTVDVRDKALLRDESLPRVKMVTNESCRPEVKVVYDDPSPGTSVASDRSLASALVHSVKREQGFRSIFDHIKGPQEYKSSAESFIQHIVSLVHHVTEHYFKSTGMTLHERFTVHQKAAEGHEARPKSPEIHRRINISPSVFKKERIIKEEGHKGEKKSGCDSADLRHDIDRRRKERSRERDDSRGSCEPSPSRKLDKLGKEFKDYKDYKSYKDESKHKSKERDRSRSSSSSSMSQEDKDSRKERDEEYKSHHEQKDYAGYQGGNRARGTFQFRIRGGRGRGRGVFSGQNAAPSIPNVPFQKRPKEEEWDPEYTPKSKKYFLHDDRDDGIDYWAKRGRGRGTFQRGRGRFIFKKSSSSPKWTHDKYRCEGNVEEDEEEVENEQRKDKHKDEKE</sequence>
<keyword evidence="4" id="KW-1185">Reference proteome</keyword>
<dbReference type="PANTHER" id="PTHR15268:SF4">
    <property type="entry name" value="BCL-2-ASSOCIATED TRANSCRIPTION FACTOR 1"/>
    <property type="match status" value="1"/>
</dbReference>
<dbReference type="EMBL" id="JAHFZB010000006">
    <property type="protein sequence ID" value="KAK6489023.1"/>
    <property type="molecule type" value="Genomic_DNA"/>
</dbReference>
<feature type="compositionally biased region" description="Basic residues" evidence="2">
    <location>
        <begin position="21"/>
        <end position="46"/>
    </location>
</feature>
<feature type="compositionally biased region" description="Basic residues" evidence="2">
    <location>
        <begin position="108"/>
        <end position="132"/>
    </location>
</feature>
<feature type="compositionally biased region" description="Basic and acidic residues" evidence="2">
    <location>
        <begin position="886"/>
        <end position="895"/>
    </location>
</feature>
<dbReference type="InterPro" id="IPR029199">
    <property type="entry name" value="THRAP3_BCLAF1"/>
</dbReference>
<feature type="compositionally biased region" description="Low complexity" evidence="2">
    <location>
        <begin position="246"/>
        <end position="257"/>
    </location>
</feature>
<evidence type="ECO:0000313" key="4">
    <source>
        <dbReference type="Proteomes" id="UP001369086"/>
    </source>
</evidence>
<proteinExistence type="inferred from homology"/>
<accession>A0ABR0ZW28</accession>
<protein>
    <submittedName>
        <fullName evidence="3">Bcl-2-associated mRNAion factor 1-like isoform X2</fullName>
    </submittedName>
</protein>
<feature type="compositionally biased region" description="Acidic residues" evidence="2">
    <location>
        <begin position="896"/>
        <end position="905"/>
    </location>
</feature>
<feature type="region of interest" description="Disordered" evidence="2">
    <location>
        <begin position="879"/>
        <end position="918"/>
    </location>
</feature>
<feature type="compositionally biased region" description="Low complexity" evidence="2">
    <location>
        <begin position="305"/>
        <end position="318"/>
    </location>
</feature>
<dbReference type="PANTHER" id="PTHR15268">
    <property type="entry name" value="THRAP3/BCLAF1"/>
    <property type="match status" value="1"/>
</dbReference>
<comment type="caution">
    <text evidence="3">The sequence shown here is derived from an EMBL/GenBank/DDBJ whole genome shotgun (WGS) entry which is preliminary data.</text>
</comment>
<feature type="compositionally biased region" description="Low complexity" evidence="2">
    <location>
        <begin position="141"/>
        <end position="159"/>
    </location>
</feature>
<reference evidence="3 4" key="1">
    <citation type="submission" date="2021-05" db="EMBL/GenBank/DDBJ databases">
        <authorList>
            <person name="Zahm M."/>
            <person name="Klopp C."/>
            <person name="Cabau C."/>
            <person name="Kuhl H."/>
            <person name="Suciu R."/>
            <person name="Ciorpac M."/>
            <person name="Holostenco D."/>
            <person name="Gessner J."/>
            <person name="Wuertz S."/>
            <person name="Hohne C."/>
            <person name="Stock M."/>
            <person name="Gislard M."/>
            <person name="Lluch J."/>
            <person name="Milhes M."/>
            <person name="Lampietro C."/>
            <person name="Lopez Roques C."/>
            <person name="Donnadieu C."/>
            <person name="Du K."/>
            <person name="Schartl M."/>
            <person name="Guiguen Y."/>
        </authorList>
    </citation>
    <scope>NUCLEOTIDE SEQUENCE [LARGE SCALE GENOMIC DNA]</scope>
    <source>
        <strain evidence="3">Hh-F2</strain>
        <tissue evidence="3">Blood</tissue>
    </source>
</reference>
<feature type="compositionally biased region" description="Basic and acidic residues" evidence="2">
    <location>
        <begin position="47"/>
        <end position="65"/>
    </location>
</feature>
<feature type="compositionally biased region" description="Basic and acidic residues" evidence="2">
    <location>
        <begin position="164"/>
        <end position="195"/>
    </location>
</feature>
<dbReference type="Pfam" id="PF15440">
    <property type="entry name" value="THRAP3_BCLAF1"/>
    <property type="match status" value="1"/>
</dbReference>
<feature type="compositionally biased region" description="Basic and acidic residues" evidence="2">
    <location>
        <begin position="667"/>
        <end position="752"/>
    </location>
</feature>
<feature type="compositionally biased region" description="Low complexity" evidence="2">
    <location>
        <begin position="1"/>
        <end position="20"/>
    </location>
</feature>
<dbReference type="Proteomes" id="UP001369086">
    <property type="component" value="Unassembled WGS sequence"/>
</dbReference>
<feature type="compositionally biased region" description="Basic and acidic residues" evidence="2">
    <location>
        <begin position="761"/>
        <end position="782"/>
    </location>
</feature>
<feature type="compositionally biased region" description="Basic and acidic residues" evidence="2">
    <location>
        <begin position="906"/>
        <end position="918"/>
    </location>
</feature>
<evidence type="ECO:0000256" key="1">
    <source>
        <dbReference type="ARBA" id="ARBA00006481"/>
    </source>
</evidence>
<feature type="compositionally biased region" description="Basic and acidic residues" evidence="2">
    <location>
        <begin position="335"/>
        <end position="373"/>
    </location>
</feature>